<dbReference type="SUPFAM" id="SSF56112">
    <property type="entry name" value="Protein kinase-like (PK-like)"/>
    <property type="match status" value="1"/>
</dbReference>
<dbReference type="Pfam" id="PF00069">
    <property type="entry name" value="Pkinase"/>
    <property type="match status" value="1"/>
</dbReference>
<comment type="caution">
    <text evidence="3">The sequence shown here is derived from an EMBL/GenBank/DDBJ whole genome shotgun (WGS) entry which is preliminary data.</text>
</comment>
<dbReference type="Proteomes" id="UP000250321">
    <property type="component" value="Unassembled WGS sequence"/>
</dbReference>
<organism evidence="3 4">
    <name type="scientific">Prunus yedoensis var. nudiflora</name>
    <dbReference type="NCBI Taxonomy" id="2094558"/>
    <lineage>
        <taxon>Eukaryota</taxon>
        <taxon>Viridiplantae</taxon>
        <taxon>Streptophyta</taxon>
        <taxon>Embryophyta</taxon>
        <taxon>Tracheophyta</taxon>
        <taxon>Spermatophyta</taxon>
        <taxon>Magnoliopsida</taxon>
        <taxon>eudicotyledons</taxon>
        <taxon>Gunneridae</taxon>
        <taxon>Pentapetalae</taxon>
        <taxon>rosids</taxon>
        <taxon>fabids</taxon>
        <taxon>Rosales</taxon>
        <taxon>Rosaceae</taxon>
        <taxon>Amygdaloideae</taxon>
        <taxon>Amygdaleae</taxon>
        <taxon>Prunus</taxon>
    </lineage>
</organism>
<feature type="transmembrane region" description="Helical" evidence="1">
    <location>
        <begin position="221"/>
        <end position="247"/>
    </location>
</feature>
<dbReference type="Gene3D" id="1.10.510.10">
    <property type="entry name" value="Transferase(Phosphotransferase) domain 1"/>
    <property type="match status" value="1"/>
</dbReference>
<gene>
    <name evidence="3" type="ORF">Pyn_19891</name>
</gene>
<dbReference type="GO" id="GO:0016020">
    <property type="term" value="C:membrane"/>
    <property type="evidence" value="ECO:0007669"/>
    <property type="project" value="TreeGrafter"/>
</dbReference>
<keyword evidence="1" id="KW-0472">Membrane</keyword>
<dbReference type="InterPro" id="IPR000719">
    <property type="entry name" value="Prot_kinase_dom"/>
</dbReference>
<dbReference type="AlphaFoldDB" id="A0A314ZU18"/>
<proteinExistence type="predicted"/>
<keyword evidence="3" id="KW-0418">Kinase</keyword>
<dbReference type="InterPro" id="IPR011009">
    <property type="entry name" value="Kinase-like_dom_sf"/>
</dbReference>
<keyword evidence="3" id="KW-0808">Transferase</keyword>
<name>A0A314ZU18_PRUYE</name>
<dbReference type="GO" id="GO:0005524">
    <property type="term" value="F:ATP binding"/>
    <property type="evidence" value="ECO:0007669"/>
    <property type="project" value="InterPro"/>
</dbReference>
<dbReference type="InterPro" id="IPR051564">
    <property type="entry name" value="LRR_receptor-like_kinase"/>
</dbReference>
<dbReference type="EMBL" id="PJQY01000004">
    <property type="protein sequence ID" value="PQQ21853.1"/>
    <property type="molecule type" value="Genomic_DNA"/>
</dbReference>
<dbReference type="PANTHER" id="PTHR48055">
    <property type="entry name" value="LEUCINE-RICH REPEAT RECEPTOR PROTEIN KINASE EMS1"/>
    <property type="match status" value="1"/>
</dbReference>
<feature type="domain" description="Protein kinase" evidence="2">
    <location>
        <begin position="1"/>
        <end position="248"/>
    </location>
</feature>
<keyword evidence="1" id="KW-0812">Transmembrane</keyword>
<dbReference type="PANTHER" id="PTHR48055:SF57">
    <property type="entry name" value="PROTEIN KINASE DOMAIN-CONTAINING PROTEIN"/>
    <property type="match status" value="1"/>
</dbReference>
<keyword evidence="1" id="KW-1133">Transmembrane helix</keyword>
<dbReference type="GO" id="GO:0004672">
    <property type="term" value="F:protein kinase activity"/>
    <property type="evidence" value="ECO:0007669"/>
    <property type="project" value="InterPro"/>
</dbReference>
<evidence type="ECO:0000313" key="4">
    <source>
        <dbReference type="Proteomes" id="UP000250321"/>
    </source>
</evidence>
<accession>A0A314ZU18</accession>
<evidence type="ECO:0000259" key="2">
    <source>
        <dbReference type="PROSITE" id="PS50011"/>
    </source>
</evidence>
<sequence length="248" mass="26937">MADVAAAVEYLHHGYSVPIVHCDLKPSNILLDDDMVAHVADFGIAKLLGGGDSITQTMTLATVGYMAPGDVSPLCETLYLPYLPLLSSPATFTFHPPLLTSILPSSLLCYVVVHTWPATSSGRQFSTTTVCSSVPRPLLSLFFLDGVWWSVAAIKVHTALDSWIMGALPRWWPAHPHLPLASLIPPGIGYFSLVVVDLLWWDCWHAMCGSSCVSRSRVSLLLLYGLLCLLGYVSLGLLYLLVLGCILK</sequence>
<dbReference type="PROSITE" id="PS00108">
    <property type="entry name" value="PROTEIN_KINASE_ST"/>
    <property type="match status" value="1"/>
</dbReference>
<protein>
    <submittedName>
        <fullName evidence="3">Putative LRR receptor-like serine/threonine-protein kinase</fullName>
    </submittedName>
</protein>
<keyword evidence="4" id="KW-1185">Reference proteome</keyword>
<reference evidence="3 4" key="1">
    <citation type="submission" date="2018-02" db="EMBL/GenBank/DDBJ databases">
        <title>Draft genome of wild Prunus yedoensis var. nudiflora.</title>
        <authorList>
            <person name="Baek S."/>
            <person name="Kim J.-H."/>
            <person name="Choi K."/>
            <person name="Kim G.-B."/>
            <person name="Cho A."/>
            <person name="Jang H."/>
            <person name="Shin C.-H."/>
            <person name="Yu H.-J."/>
            <person name="Mun J.-H."/>
        </authorList>
    </citation>
    <scope>NUCLEOTIDE SEQUENCE [LARGE SCALE GENOMIC DNA]</scope>
    <source>
        <strain evidence="4">cv. Jeju island</strain>
        <tissue evidence="3">Leaf</tissue>
    </source>
</reference>
<evidence type="ECO:0000313" key="3">
    <source>
        <dbReference type="EMBL" id="PQQ21853.1"/>
    </source>
</evidence>
<dbReference type="InterPro" id="IPR008271">
    <property type="entry name" value="Ser/Thr_kinase_AS"/>
</dbReference>
<evidence type="ECO:0000256" key="1">
    <source>
        <dbReference type="SAM" id="Phobius"/>
    </source>
</evidence>
<dbReference type="OrthoDB" id="1710049at2759"/>
<feature type="transmembrane region" description="Helical" evidence="1">
    <location>
        <begin position="178"/>
        <end position="201"/>
    </location>
</feature>
<dbReference type="PROSITE" id="PS50011">
    <property type="entry name" value="PROTEIN_KINASE_DOM"/>
    <property type="match status" value="1"/>
</dbReference>
<keyword evidence="3" id="KW-0675">Receptor</keyword>